<keyword evidence="3 8" id="KW-0349">Heme</keyword>
<dbReference type="PROSITE" id="PS00086">
    <property type="entry name" value="CYTOCHROME_P450"/>
    <property type="match status" value="1"/>
</dbReference>
<evidence type="ECO:0000256" key="3">
    <source>
        <dbReference type="ARBA" id="ARBA00022617"/>
    </source>
</evidence>
<keyword evidence="5 9" id="KW-0560">Oxidoreductase</keyword>
<dbReference type="GO" id="GO:0020037">
    <property type="term" value="F:heme binding"/>
    <property type="evidence" value="ECO:0007669"/>
    <property type="project" value="InterPro"/>
</dbReference>
<name>A0A1D2M4D6_ORCCI</name>
<feature type="binding site" description="axial binding residue" evidence="8">
    <location>
        <position position="145"/>
    </location>
    <ligand>
        <name>heme</name>
        <dbReference type="ChEBI" id="CHEBI:30413"/>
    </ligand>
    <ligandPart>
        <name>Fe</name>
        <dbReference type="ChEBI" id="CHEBI:18248"/>
    </ligandPart>
</feature>
<dbReference type="InterPro" id="IPR001128">
    <property type="entry name" value="Cyt_P450"/>
</dbReference>
<sequence>MLGANDTTPLSAEYALFMLALHPEHQERCRQEIDKVFNDPNGVQNGILEFEALKELKYLERCIQESLRIHPLTLILRRLEAPLRINEELIIPKHVSVLVAPYAIHHLSQYYPNPEKYDPDRFFPEKMKERHQYSYLPFSAGPRNCIGLKLAMIELQIMLATILRNFEVKTPDKIEDIKLVVEGSIRPATPIRFTLTKRK</sequence>
<keyword evidence="6 8" id="KW-0408">Iron</keyword>
<dbReference type="Pfam" id="PF00067">
    <property type="entry name" value="p450"/>
    <property type="match status" value="1"/>
</dbReference>
<dbReference type="PANTHER" id="PTHR24291:SF50">
    <property type="entry name" value="BIFUNCTIONAL ALBAFLAVENONE MONOOXYGENASE_TERPENE SYNTHASE"/>
    <property type="match status" value="1"/>
</dbReference>
<keyword evidence="11" id="KW-1185">Reference proteome</keyword>
<comment type="cofactor">
    <cofactor evidence="1 8">
        <name>heme</name>
        <dbReference type="ChEBI" id="CHEBI:30413"/>
    </cofactor>
</comment>
<comment type="similarity">
    <text evidence="2 9">Belongs to the cytochrome P450 family.</text>
</comment>
<dbReference type="AlphaFoldDB" id="A0A1D2M4D6"/>
<proteinExistence type="inferred from homology"/>
<evidence type="ECO:0000256" key="9">
    <source>
        <dbReference type="RuleBase" id="RU000461"/>
    </source>
</evidence>
<evidence type="ECO:0000256" key="8">
    <source>
        <dbReference type="PIRSR" id="PIRSR602401-1"/>
    </source>
</evidence>
<dbReference type="InterPro" id="IPR050196">
    <property type="entry name" value="Cytochrome_P450_Monoox"/>
</dbReference>
<accession>A0A1D2M4D6</accession>
<dbReference type="GO" id="GO:0005506">
    <property type="term" value="F:iron ion binding"/>
    <property type="evidence" value="ECO:0007669"/>
    <property type="project" value="InterPro"/>
</dbReference>
<dbReference type="OMA" id="RIIFARL"/>
<dbReference type="OrthoDB" id="1470350at2759"/>
<organism evidence="10 11">
    <name type="scientific">Orchesella cincta</name>
    <name type="common">Springtail</name>
    <name type="synonym">Podura cincta</name>
    <dbReference type="NCBI Taxonomy" id="48709"/>
    <lineage>
        <taxon>Eukaryota</taxon>
        <taxon>Metazoa</taxon>
        <taxon>Ecdysozoa</taxon>
        <taxon>Arthropoda</taxon>
        <taxon>Hexapoda</taxon>
        <taxon>Collembola</taxon>
        <taxon>Entomobryomorpha</taxon>
        <taxon>Entomobryoidea</taxon>
        <taxon>Orchesellidae</taxon>
        <taxon>Orchesellinae</taxon>
        <taxon>Orchesella</taxon>
    </lineage>
</organism>
<dbReference type="InterPro" id="IPR017972">
    <property type="entry name" value="Cyt_P450_CS"/>
</dbReference>
<dbReference type="PRINTS" id="PR00463">
    <property type="entry name" value="EP450I"/>
</dbReference>
<evidence type="ECO:0000256" key="6">
    <source>
        <dbReference type="ARBA" id="ARBA00023004"/>
    </source>
</evidence>
<dbReference type="Gene3D" id="1.10.630.10">
    <property type="entry name" value="Cytochrome P450"/>
    <property type="match status" value="1"/>
</dbReference>
<evidence type="ECO:0000256" key="4">
    <source>
        <dbReference type="ARBA" id="ARBA00022723"/>
    </source>
</evidence>
<protein>
    <submittedName>
        <fullName evidence="10">Cytochrome P450 4g1</fullName>
    </submittedName>
</protein>
<dbReference type="GO" id="GO:0004497">
    <property type="term" value="F:monooxygenase activity"/>
    <property type="evidence" value="ECO:0007669"/>
    <property type="project" value="UniProtKB-KW"/>
</dbReference>
<dbReference type="Proteomes" id="UP000094527">
    <property type="component" value="Unassembled WGS sequence"/>
</dbReference>
<keyword evidence="4 8" id="KW-0479">Metal-binding</keyword>
<gene>
    <name evidence="10" type="ORF">Ocin01_18853</name>
</gene>
<evidence type="ECO:0000256" key="1">
    <source>
        <dbReference type="ARBA" id="ARBA00001971"/>
    </source>
</evidence>
<evidence type="ECO:0000256" key="5">
    <source>
        <dbReference type="ARBA" id="ARBA00023002"/>
    </source>
</evidence>
<dbReference type="PRINTS" id="PR00385">
    <property type="entry name" value="P450"/>
</dbReference>
<dbReference type="PANTHER" id="PTHR24291">
    <property type="entry name" value="CYTOCHROME P450 FAMILY 4"/>
    <property type="match status" value="1"/>
</dbReference>
<dbReference type="STRING" id="48709.A0A1D2M4D6"/>
<comment type="caution">
    <text evidence="10">The sequence shown here is derived from an EMBL/GenBank/DDBJ whole genome shotgun (WGS) entry which is preliminary data.</text>
</comment>
<dbReference type="InterPro" id="IPR036396">
    <property type="entry name" value="Cyt_P450_sf"/>
</dbReference>
<dbReference type="GO" id="GO:0016705">
    <property type="term" value="F:oxidoreductase activity, acting on paired donors, with incorporation or reduction of molecular oxygen"/>
    <property type="evidence" value="ECO:0007669"/>
    <property type="project" value="InterPro"/>
</dbReference>
<dbReference type="EMBL" id="LJIJ01004609">
    <property type="protein sequence ID" value="ODM87829.1"/>
    <property type="molecule type" value="Genomic_DNA"/>
</dbReference>
<reference evidence="10 11" key="1">
    <citation type="journal article" date="2016" name="Genome Biol. Evol.">
        <title>Gene Family Evolution Reflects Adaptation to Soil Environmental Stressors in the Genome of the Collembolan Orchesella cincta.</title>
        <authorList>
            <person name="Faddeeva-Vakhrusheva A."/>
            <person name="Derks M.F."/>
            <person name="Anvar S.Y."/>
            <person name="Agamennone V."/>
            <person name="Suring W."/>
            <person name="Smit S."/>
            <person name="van Straalen N.M."/>
            <person name="Roelofs D."/>
        </authorList>
    </citation>
    <scope>NUCLEOTIDE SEQUENCE [LARGE SCALE GENOMIC DNA]</scope>
    <source>
        <tissue evidence="10">Mixed pool</tissue>
    </source>
</reference>
<evidence type="ECO:0000256" key="2">
    <source>
        <dbReference type="ARBA" id="ARBA00010617"/>
    </source>
</evidence>
<keyword evidence="7 9" id="KW-0503">Monooxygenase</keyword>
<evidence type="ECO:0000313" key="11">
    <source>
        <dbReference type="Proteomes" id="UP000094527"/>
    </source>
</evidence>
<evidence type="ECO:0000256" key="7">
    <source>
        <dbReference type="ARBA" id="ARBA00023033"/>
    </source>
</evidence>
<dbReference type="InterPro" id="IPR002401">
    <property type="entry name" value="Cyt_P450_E_grp-I"/>
</dbReference>
<dbReference type="SUPFAM" id="SSF48264">
    <property type="entry name" value="Cytochrome P450"/>
    <property type="match status" value="1"/>
</dbReference>
<evidence type="ECO:0000313" key="10">
    <source>
        <dbReference type="EMBL" id="ODM87829.1"/>
    </source>
</evidence>